<proteinExistence type="predicted"/>
<sequence length="279" mass="31380">MKQIALELLFQILGIGAASGLVYDDNQLHIISDNSTYFYHYSLQNNHLYKTSLSSDNLSQENIEKAIKPDYEAITTDGLNYYIFGSGSKPNRINLVEVNGLTHEVLSENELDILYDSMKSFANLSDADFNIEGVIFDNDLWYFFNRGNGPKGANGVFVVKGNNILNDFQITYTPMKLPKLNKVQTSFTDAIKVEDKIYFLAAAEDGQSTYADGEIKGTILGRIDTKKLKVEKTLTISNTHKFEGLTLYSQEGKNLEFLLCEDPDNDKNESGIYKLSIKN</sequence>
<gene>
    <name evidence="1" type="ORF">AS202_10105</name>
</gene>
<dbReference type="KEGG" id="mod:AS202_10105"/>
<organism evidence="1 2">
    <name type="scientific">Myroides odoratimimus</name>
    <dbReference type="NCBI Taxonomy" id="76832"/>
    <lineage>
        <taxon>Bacteria</taxon>
        <taxon>Pseudomonadati</taxon>
        <taxon>Bacteroidota</taxon>
        <taxon>Flavobacteriia</taxon>
        <taxon>Flavobacteriales</taxon>
        <taxon>Flavobacteriaceae</taxon>
        <taxon>Myroides</taxon>
    </lineage>
</organism>
<name>A0A0S7EAA5_9FLAO</name>
<dbReference type="Pfam" id="PF22000">
    <property type="entry name" value="DUF6929"/>
    <property type="match status" value="1"/>
</dbReference>
<reference evidence="1 2" key="1">
    <citation type="journal article" date="2016" name="J. Zhejiang Univ. Sci. B">
        <title>Antibiotic resistance mechanisms of Myroides sp.</title>
        <authorList>
            <person name="Hu S."/>
            <person name="Yuan S."/>
            <person name="Qu H."/>
            <person name="Jiang T."/>
            <person name="Zhou Y."/>
            <person name="Wang M."/>
            <person name="Ming D."/>
        </authorList>
    </citation>
    <scope>NUCLEOTIDE SEQUENCE [LARGE SCALE GENOMIC DNA]</scope>
    <source>
        <strain evidence="1 2">PR63039</strain>
    </source>
</reference>
<dbReference type="RefSeq" id="WP_006256984.1">
    <property type="nucleotide sequence ID" value="NZ_BCMQ01000006.1"/>
</dbReference>
<dbReference type="eggNOG" id="ENOG502ZBTT">
    <property type="taxonomic scope" value="Bacteria"/>
</dbReference>
<accession>A0A0S7EAA5</accession>
<dbReference type="GeneID" id="66975161"/>
<evidence type="ECO:0000313" key="1">
    <source>
        <dbReference type="EMBL" id="ALU26481.1"/>
    </source>
</evidence>
<dbReference type="InterPro" id="IPR053851">
    <property type="entry name" value="DUF6929"/>
</dbReference>
<protein>
    <submittedName>
        <fullName evidence="1">Uncharacterized protein</fullName>
    </submittedName>
</protein>
<dbReference type="EMBL" id="CP013690">
    <property type="protein sequence ID" value="ALU26481.1"/>
    <property type="molecule type" value="Genomic_DNA"/>
</dbReference>
<dbReference type="AlphaFoldDB" id="A0A0S7EAA5"/>
<evidence type="ECO:0000313" key="2">
    <source>
        <dbReference type="Proteomes" id="UP000069030"/>
    </source>
</evidence>
<dbReference type="Proteomes" id="UP000069030">
    <property type="component" value="Chromosome"/>
</dbReference>